<proteinExistence type="predicted"/>
<feature type="non-terminal residue" evidence="1">
    <location>
        <position position="1"/>
    </location>
</feature>
<comment type="caution">
    <text evidence="1">The sequence shown here is derived from an EMBL/GenBank/DDBJ whole genome shotgun (WGS) entry which is preliminary data.</text>
</comment>
<evidence type="ECO:0000313" key="1">
    <source>
        <dbReference type="EMBL" id="OJD09672.1"/>
    </source>
</evidence>
<protein>
    <submittedName>
        <fullName evidence="1">Uncharacterized protein</fullName>
    </submittedName>
</protein>
<organism evidence="1 2">
    <name type="scientific">Emergomyces pasteurianus Ep9510</name>
    <dbReference type="NCBI Taxonomy" id="1447872"/>
    <lineage>
        <taxon>Eukaryota</taxon>
        <taxon>Fungi</taxon>
        <taxon>Dikarya</taxon>
        <taxon>Ascomycota</taxon>
        <taxon>Pezizomycotina</taxon>
        <taxon>Eurotiomycetes</taxon>
        <taxon>Eurotiomycetidae</taxon>
        <taxon>Onygenales</taxon>
        <taxon>Ajellomycetaceae</taxon>
        <taxon>Emergomyces</taxon>
    </lineage>
</organism>
<sequence>SSLPQGAYFLRDVDTAWDSIFVAFSLKILTLLKELASPRGSLSQGAYFLRDADTACFCCLFTQNSGAPEGAYFPRDADTVWGSIIAAFSCNIVTLPEGSPSPAFSQSPNSHRGAIVLVVGHHFTDSRGDHIRAFRADGQDVEKQADG</sequence>
<dbReference type="EMBL" id="LGRN01001228">
    <property type="protein sequence ID" value="OJD09672.1"/>
    <property type="molecule type" value="Genomic_DNA"/>
</dbReference>
<dbReference type="Proteomes" id="UP000182235">
    <property type="component" value="Unassembled WGS sequence"/>
</dbReference>
<dbReference type="AlphaFoldDB" id="A0A1J9NZX9"/>
<dbReference type="VEuPathDB" id="FungiDB:AJ78_08986"/>
<gene>
    <name evidence="1" type="ORF">AJ78_08986</name>
</gene>
<reference evidence="1 2" key="1">
    <citation type="submission" date="2015-07" db="EMBL/GenBank/DDBJ databases">
        <title>Emmonsia species relationships and genome sequence.</title>
        <authorList>
            <consortium name="The Broad Institute Genomics Platform"/>
            <person name="Cuomo C.A."/>
            <person name="Munoz J.F."/>
            <person name="Imamovic A."/>
            <person name="Priest M.E."/>
            <person name="Young S."/>
            <person name="Clay O.K."/>
            <person name="McEwen J.G."/>
        </authorList>
    </citation>
    <scope>NUCLEOTIDE SEQUENCE [LARGE SCALE GENOMIC DNA]</scope>
    <source>
        <strain evidence="1 2">UAMH 9510</strain>
    </source>
</reference>
<accession>A0A1J9NZX9</accession>
<keyword evidence="2" id="KW-1185">Reference proteome</keyword>
<name>A0A1J9NZX9_9EURO</name>
<evidence type="ECO:0000313" key="2">
    <source>
        <dbReference type="Proteomes" id="UP000182235"/>
    </source>
</evidence>